<dbReference type="RefSeq" id="WP_020211583.1">
    <property type="nucleotide sequence ID" value="NZ_JRLX01000001.1"/>
</dbReference>
<dbReference type="InterPro" id="IPR026353">
    <property type="entry name" value="Hypoxan-DNA_Glyclase"/>
</dbReference>
<evidence type="ECO:0000313" key="2">
    <source>
        <dbReference type="EMBL" id="KGO88567.1"/>
    </source>
</evidence>
<dbReference type="eggNOG" id="COG3663">
    <property type="taxonomic scope" value="Bacteria"/>
</dbReference>
<gene>
    <name evidence="2" type="ORF">Q765_01275</name>
</gene>
<name>A0A0A2M7D0_9FLAO</name>
<proteinExistence type="predicted"/>
<feature type="domain" description="Uracil-DNA glycosylase-like" evidence="1">
    <location>
        <begin position="11"/>
        <end position="154"/>
    </location>
</feature>
<dbReference type="CDD" id="cd10032">
    <property type="entry name" value="UDG-F6_HDG"/>
    <property type="match status" value="1"/>
</dbReference>
<evidence type="ECO:0000259" key="1">
    <source>
        <dbReference type="Pfam" id="PF03167"/>
    </source>
</evidence>
<dbReference type="Gene3D" id="3.40.470.10">
    <property type="entry name" value="Uracil-DNA glycosylase-like domain"/>
    <property type="match status" value="1"/>
</dbReference>
<evidence type="ECO:0000313" key="3">
    <source>
        <dbReference type="Proteomes" id="UP000030152"/>
    </source>
</evidence>
<protein>
    <submittedName>
        <fullName evidence="2">DNA glycosylase</fullName>
    </submittedName>
</protein>
<dbReference type="NCBIfam" id="TIGR04274">
    <property type="entry name" value="hypoxanDNAglyco"/>
    <property type="match status" value="1"/>
</dbReference>
<dbReference type="OrthoDB" id="9799921at2"/>
<dbReference type="STRING" id="1121895.GCA_000378485_00460"/>
<sequence length="163" mass="19053">MKKAFEPIVYPDSKILILGTMPGEKSLLLQEYYGNKGNQFWRLLFSVFNLEPETNYMDKIKFLKDNSIALWDVLQYCEREGSLDSKIKNEVANDFEIFYSKYPLINKVFFSSKNAAAYYDKYVGRKGYIEYNVLPSPSGANATMSFMQKLEIWKEKLTSIREL</sequence>
<dbReference type="Proteomes" id="UP000030152">
    <property type="component" value="Unassembled WGS sequence"/>
</dbReference>
<dbReference type="EMBL" id="JRLX01000001">
    <property type="protein sequence ID" value="KGO88567.1"/>
    <property type="molecule type" value="Genomic_DNA"/>
</dbReference>
<dbReference type="Pfam" id="PF03167">
    <property type="entry name" value="UDG"/>
    <property type="match status" value="1"/>
</dbReference>
<dbReference type="AlphaFoldDB" id="A0A0A2M7D0"/>
<organism evidence="2 3">
    <name type="scientific">Flavobacterium rivuli WB 3.3-2 = DSM 21788</name>
    <dbReference type="NCBI Taxonomy" id="1121895"/>
    <lineage>
        <taxon>Bacteria</taxon>
        <taxon>Pseudomonadati</taxon>
        <taxon>Bacteroidota</taxon>
        <taxon>Flavobacteriia</taxon>
        <taxon>Flavobacteriales</taxon>
        <taxon>Flavobacteriaceae</taxon>
        <taxon>Flavobacterium</taxon>
    </lineage>
</organism>
<dbReference type="SUPFAM" id="SSF52141">
    <property type="entry name" value="Uracil-DNA glycosylase-like"/>
    <property type="match status" value="1"/>
</dbReference>
<accession>A0A0A2M7D0</accession>
<dbReference type="InterPro" id="IPR036895">
    <property type="entry name" value="Uracil-DNA_glycosylase-like_sf"/>
</dbReference>
<reference evidence="2 3" key="1">
    <citation type="submission" date="2013-09" db="EMBL/GenBank/DDBJ databases">
        <authorList>
            <person name="Zeng Z."/>
            <person name="Chen C."/>
        </authorList>
    </citation>
    <scope>NUCLEOTIDE SEQUENCE [LARGE SCALE GENOMIC DNA]</scope>
    <source>
        <strain evidence="2 3">WB 3.3-2</strain>
    </source>
</reference>
<keyword evidence="3" id="KW-1185">Reference proteome</keyword>
<comment type="caution">
    <text evidence="2">The sequence shown here is derived from an EMBL/GenBank/DDBJ whole genome shotgun (WGS) entry which is preliminary data.</text>
</comment>
<dbReference type="InterPro" id="IPR005122">
    <property type="entry name" value="Uracil-DNA_glycosylase-like"/>
</dbReference>